<dbReference type="Pfam" id="PF05157">
    <property type="entry name" value="MshEN"/>
    <property type="match status" value="1"/>
</dbReference>
<keyword evidence="4 8" id="KW-0812">Transmembrane</keyword>
<protein>
    <submittedName>
        <fullName evidence="10">Glycosyltransferase</fullName>
    </submittedName>
</protein>
<dbReference type="Pfam" id="PF13641">
    <property type="entry name" value="Glyco_tranf_2_3"/>
    <property type="match status" value="1"/>
</dbReference>
<feature type="region of interest" description="Disordered" evidence="7">
    <location>
        <begin position="1"/>
        <end position="24"/>
    </location>
</feature>
<feature type="transmembrane region" description="Helical" evidence="8">
    <location>
        <begin position="511"/>
        <end position="532"/>
    </location>
</feature>
<feature type="domain" description="Type II secretion system protein GspE N-terminal" evidence="9">
    <location>
        <begin position="77"/>
        <end position="163"/>
    </location>
</feature>
<dbReference type="KEGG" id="thas:C6Y53_15760"/>
<evidence type="ECO:0000256" key="8">
    <source>
        <dbReference type="SAM" id="Phobius"/>
    </source>
</evidence>
<name>A0A2S0MT02_9RHOB</name>
<evidence type="ECO:0000256" key="5">
    <source>
        <dbReference type="ARBA" id="ARBA00022989"/>
    </source>
</evidence>
<sequence length="631" mass="70374">MNLADLRLSDPRPAARPDPARRKPLGRHLVDAGAIRPSQLVQALDLQARLDAPLGEILVAEGWVGADDVQRALAEQHGIGHADFSARPPDPRLCARMDRRFWIRHRAIPWFSMGGTVLIATSRPDRFTSLQADLTGAFPTALPVLATAIDIDAAIARHYARDLARDAGTRVEPRFSCRNRDRGSRLILPASLATIIAAAILAPVGTLTGATVIATITLLMFAALKALGFLCHLTGQSHLTAPQTPPRTLPRALPGRMPKISVLVPLFREREIAGALVRRLARLSYPKALLDVILVLEEKDTVTRETLAQTALPPWMRVIEVPAHGPLTTKPRAMNYALDFCRGDIIGVWDAEDAPVPDQLERIASRFAEVPEDVVCLQGILDYYNPRTNWLARCFTIEYASWFRVVLPGIARMGLVVPLGGTTLFFRRDRLEELGGWDAHNVTEDADLGLRLCRAGYRTEMIDTVTYEEANCRPWRWVRQRSRWLKGFMVTWAVHMRQPGRLWRDLGAWKFWGVQAFFLGTLCQFLLAPVLWSFWLLFLGFGHPVADLLPPALVTALIGVMLAAELLTISIGMTACASPERRFLMGWAPTMMLYFPLGTLAAMKALWELLTRPYFWDKTQHGQARADLPLG</sequence>
<dbReference type="SUPFAM" id="SSF53448">
    <property type="entry name" value="Nucleotide-diphospho-sugar transferases"/>
    <property type="match status" value="1"/>
</dbReference>
<evidence type="ECO:0000256" key="2">
    <source>
        <dbReference type="ARBA" id="ARBA00022676"/>
    </source>
</evidence>
<dbReference type="InterPro" id="IPR037257">
    <property type="entry name" value="T2SS_E_N_sf"/>
</dbReference>
<dbReference type="RefSeq" id="WP_106473329.1">
    <property type="nucleotide sequence ID" value="NZ_CP027665.1"/>
</dbReference>
<keyword evidence="5 8" id="KW-1133">Transmembrane helix</keyword>
<evidence type="ECO:0000256" key="3">
    <source>
        <dbReference type="ARBA" id="ARBA00022679"/>
    </source>
</evidence>
<dbReference type="EMBL" id="CP027665">
    <property type="protein sequence ID" value="AVO39019.1"/>
    <property type="molecule type" value="Genomic_DNA"/>
</dbReference>
<dbReference type="InterPro" id="IPR007831">
    <property type="entry name" value="T2SS_GspE_N"/>
</dbReference>
<evidence type="ECO:0000313" key="10">
    <source>
        <dbReference type="EMBL" id="AVO39019.1"/>
    </source>
</evidence>
<feature type="transmembrane region" description="Helical" evidence="8">
    <location>
        <begin position="210"/>
        <end position="230"/>
    </location>
</feature>
<dbReference type="PANTHER" id="PTHR43867:SF2">
    <property type="entry name" value="CELLULOSE SYNTHASE CATALYTIC SUBUNIT A [UDP-FORMING]"/>
    <property type="match status" value="1"/>
</dbReference>
<dbReference type="InterPro" id="IPR050321">
    <property type="entry name" value="Glycosyltr_2/OpgH_subfam"/>
</dbReference>
<evidence type="ECO:0000313" key="11">
    <source>
        <dbReference type="Proteomes" id="UP000237655"/>
    </source>
</evidence>
<keyword evidence="11" id="KW-1185">Reference proteome</keyword>
<keyword evidence="6 8" id="KW-0472">Membrane</keyword>
<evidence type="ECO:0000259" key="9">
    <source>
        <dbReference type="Pfam" id="PF05157"/>
    </source>
</evidence>
<evidence type="ECO:0000256" key="6">
    <source>
        <dbReference type="ARBA" id="ARBA00023136"/>
    </source>
</evidence>
<gene>
    <name evidence="10" type="ORF">C6Y53_15760</name>
</gene>
<dbReference type="PANTHER" id="PTHR43867">
    <property type="entry name" value="CELLULOSE SYNTHASE CATALYTIC SUBUNIT A [UDP-FORMING]"/>
    <property type="match status" value="1"/>
</dbReference>
<proteinExistence type="predicted"/>
<dbReference type="InterPro" id="IPR029044">
    <property type="entry name" value="Nucleotide-diphossugar_trans"/>
</dbReference>
<reference evidence="11" key="1">
    <citation type="submission" date="2018-03" db="EMBL/GenBank/DDBJ databases">
        <title>Genomic analysis of the strain SH-1 isolated from shrimp intestine.</title>
        <authorList>
            <person name="Kim Y.-S."/>
            <person name="Kim S.-E."/>
            <person name="Kim K.-H."/>
        </authorList>
    </citation>
    <scope>NUCLEOTIDE SEQUENCE [LARGE SCALE GENOMIC DNA]</scope>
    <source>
        <strain evidence="11">SH-1</strain>
    </source>
</reference>
<evidence type="ECO:0000256" key="1">
    <source>
        <dbReference type="ARBA" id="ARBA00004141"/>
    </source>
</evidence>
<dbReference type="Gene3D" id="3.90.550.10">
    <property type="entry name" value="Spore Coat Polysaccharide Biosynthesis Protein SpsA, Chain A"/>
    <property type="match status" value="1"/>
</dbReference>
<evidence type="ECO:0000256" key="7">
    <source>
        <dbReference type="SAM" id="MobiDB-lite"/>
    </source>
</evidence>
<keyword evidence="2" id="KW-0328">Glycosyltransferase</keyword>
<comment type="subcellular location">
    <subcellularLocation>
        <location evidence="1">Membrane</location>
        <topology evidence="1">Multi-pass membrane protein</topology>
    </subcellularLocation>
</comment>
<dbReference type="AlphaFoldDB" id="A0A2S0MT02"/>
<evidence type="ECO:0000256" key="4">
    <source>
        <dbReference type="ARBA" id="ARBA00022692"/>
    </source>
</evidence>
<keyword evidence="3 10" id="KW-0808">Transferase</keyword>
<feature type="compositionally biased region" description="Basic and acidic residues" evidence="7">
    <location>
        <begin position="7"/>
        <end position="21"/>
    </location>
</feature>
<accession>A0A2S0MT02</accession>
<dbReference type="GO" id="GO:0016757">
    <property type="term" value="F:glycosyltransferase activity"/>
    <property type="evidence" value="ECO:0007669"/>
    <property type="project" value="UniProtKB-KW"/>
</dbReference>
<feature type="transmembrane region" description="Helical" evidence="8">
    <location>
        <begin position="186"/>
        <end position="204"/>
    </location>
</feature>
<dbReference type="GO" id="GO:0016020">
    <property type="term" value="C:membrane"/>
    <property type="evidence" value="ECO:0007669"/>
    <property type="project" value="UniProtKB-SubCell"/>
</dbReference>
<dbReference type="SUPFAM" id="SSF160246">
    <property type="entry name" value="EspE N-terminal domain-like"/>
    <property type="match status" value="1"/>
</dbReference>
<feature type="transmembrane region" description="Helical" evidence="8">
    <location>
        <begin position="584"/>
        <end position="607"/>
    </location>
</feature>
<dbReference type="Proteomes" id="UP000237655">
    <property type="component" value="Chromosome"/>
</dbReference>
<feature type="transmembrane region" description="Helical" evidence="8">
    <location>
        <begin position="552"/>
        <end position="572"/>
    </location>
</feature>
<organism evidence="10 11">
    <name type="scientific">Pukyongiella litopenaei</name>
    <dbReference type="NCBI Taxonomy" id="2605946"/>
    <lineage>
        <taxon>Bacteria</taxon>
        <taxon>Pseudomonadati</taxon>
        <taxon>Pseudomonadota</taxon>
        <taxon>Alphaproteobacteria</taxon>
        <taxon>Rhodobacterales</taxon>
        <taxon>Paracoccaceae</taxon>
        <taxon>Pukyongiella</taxon>
    </lineage>
</organism>